<dbReference type="Proteomes" id="UP000007392">
    <property type="component" value="Chromosome"/>
</dbReference>
<dbReference type="InterPro" id="IPR051678">
    <property type="entry name" value="AGP_Transferase"/>
</dbReference>
<dbReference type="Gene3D" id="3.90.1200.10">
    <property type="match status" value="1"/>
</dbReference>
<evidence type="ECO:0000313" key="2">
    <source>
        <dbReference type="EMBL" id="AFH62512.1"/>
    </source>
</evidence>
<dbReference type="InterPro" id="IPR011009">
    <property type="entry name" value="Kinase-like_dom_sf"/>
</dbReference>
<name>I0BJG5_9BACL</name>
<dbReference type="SUPFAM" id="SSF56112">
    <property type="entry name" value="Protein kinase-like (PK-like)"/>
    <property type="match status" value="1"/>
</dbReference>
<proteinExistence type="predicted"/>
<reference evidence="2 3" key="1">
    <citation type="submission" date="2013-06" db="EMBL/GenBank/DDBJ databases">
        <title>Complete genome sequence of Paenibacillus mucilaginosus K02.</title>
        <authorList>
            <person name="Xiao B."/>
            <person name="Sun L."/>
            <person name="Xiao L."/>
            <person name="Lian B."/>
        </authorList>
    </citation>
    <scope>NUCLEOTIDE SEQUENCE [LARGE SCALE GENOMIC DNA]</scope>
    <source>
        <strain evidence="2 3">K02</strain>
    </source>
</reference>
<sequence length="267" mass="29968">MVPLHPDEIHPDILKLLGEIHGVTYPRQGHTSDVGIIVTGKGSFVLKRTRGRRFSDWLRREAGVLEHLTRTALPVPKVYCFAEQEHGADGLHAWLLMQHLPGESLRSVIAEEKDEGARHKLLRRFGAALKELHSTPCPAALRHDGGRWLDHMLAEAEHSLTHERVDGTAELLKQLKANRPREIKQTLIHGDFTVDNVLVHEGRISGIIDWSGGALGDPRYDVSLAVRPKMNLFHSAGDFDAFYGGYGARILTDEDYAYFENGLYAFF</sequence>
<accession>I0BJG5</accession>
<dbReference type="HOGENOM" id="CLU_1056729_0_0_9"/>
<dbReference type="GO" id="GO:0016740">
    <property type="term" value="F:transferase activity"/>
    <property type="evidence" value="ECO:0007669"/>
    <property type="project" value="UniProtKB-KW"/>
</dbReference>
<dbReference type="AlphaFoldDB" id="I0BJG5"/>
<keyword evidence="2" id="KW-0808">Transferase</keyword>
<dbReference type="InterPro" id="IPR002575">
    <property type="entry name" value="Aminoglycoside_PTrfase"/>
</dbReference>
<feature type="domain" description="Aminoglycoside phosphotransferase" evidence="1">
    <location>
        <begin position="28"/>
        <end position="250"/>
    </location>
</feature>
<dbReference type="PANTHER" id="PTHR21310">
    <property type="entry name" value="AMINOGLYCOSIDE PHOSPHOTRANSFERASE-RELATED-RELATED"/>
    <property type="match status" value="1"/>
</dbReference>
<dbReference type="EMBL" id="CP003422">
    <property type="protein sequence ID" value="AFH62512.1"/>
    <property type="molecule type" value="Genomic_DNA"/>
</dbReference>
<evidence type="ECO:0000313" key="3">
    <source>
        <dbReference type="Proteomes" id="UP000007392"/>
    </source>
</evidence>
<dbReference type="RefSeq" id="WP_014651027.1">
    <property type="nucleotide sequence ID" value="NC_017672.3"/>
</dbReference>
<dbReference type="Pfam" id="PF01636">
    <property type="entry name" value="APH"/>
    <property type="match status" value="1"/>
</dbReference>
<dbReference type="PATRIC" id="fig|997761.3.peg.3465"/>
<evidence type="ECO:0000259" key="1">
    <source>
        <dbReference type="Pfam" id="PF01636"/>
    </source>
</evidence>
<gene>
    <name evidence="2" type="ORF">B2K_17590</name>
</gene>
<protein>
    <submittedName>
        <fullName evidence="2">Aminoglycoside phosphotransferase</fullName>
    </submittedName>
</protein>
<organism evidence="2 3">
    <name type="scientific">Paenibacillus mucilaginosus K02</name>
    <dbReference type="NCBI Taxonomy" id="997761"/>
    <lineage>
        <taxon>Bacteria</taxon>
        <taxon>Bacillati</taxon>
        <taxon>Bacillota</taxon>
        <taxon>Bacilli</taxon>
        <taxon>Bacillales</taxon>
        <taxon>Paenibacillaceae</taxon>
        <taxon>Paenibacillus</taxon>
    </lineage>
</organism>
<dbReference type="KEGG" id="pmw:B2K_17590"/>
<dbReference type="OrthoDB" id="9812495at2"/>